<dbReference type="EMBL" id="PVFR01000007">
    <property type="protein sequence ID" value="PRE55637.1"/>
    <property type="molecule type" value="Genomic_DNA"/>
</dbReference>
<evidence type="ECO:0000313" key="2">
    <source>
        <dbReference type="Proteomes" id="UP000237811"/>
    </source>
</evidence>
<dbReference type="RefSeq" id="WP_105775892.1">
    <property type="nucleotide sequence ID" value="NZ_PVFQ01000072.1"/>
</dbReference>
<name>A0AB37AZ33_9BURK</name>
<reference evidence="1 2" key="1">
    <citation type="submission" date="2018-03" db="EMBL/GenBank/DDBJ databases">
        <authorList>
            <person name="Nguyen K."/>
            <person name="Fouts D."/>
            <person name="Sutton G."/>
        </authorList>
    </citation>
    <scope>NUCLEOTIDE SEQUENCE [LARGE SCALE GENOMIC DNA]</scope>
    <source>
        <strain evidence="1 2">AU14328</strain>
    </source>
</reference>
<evidence type="ECO:0008006" key="3">
    <source>
        <dbReference type="Google" id="ProtNLM"/>
    </source>
</evidence>
<dbReference type="Proteomes" id="UP000237811">
    <property type="component" value="Unassembled WGS sequence"/>
</dbReference>
<protein>
    <recommendedName>
        <fullName evidence="3">Bacteriophage protein</fullName>
    </recommendedName>
</protein>
<evidence type="ECO:0000313" key="1">
    <source>
        <dbReference type="EMBL" id="PRE55637.1"/>
    </source>
</evidence>
<organism evidence="1 2">
    <name type="scientific">Burkholderia multivorans</name>
    <dbReference type="NCBI Taxonomy" id="87883"/>
    <lineage>
        <taxon>Bacteria</taxon>
        <taxon>Pseudomonadati</taxon>
        <taxon>Pseudomonadota</taxon>
        <taxon>Betaproteobacteria</taxon>
        <taxon>Burkholderiales</taxon>
        <taxon>Burkholderiaceae</taxon>
        <taxon>Burkholderia</taxon>
        <taxon>Burkholderia cepacia complex</taxon>
    </lineage>
</organism>
<comment type="caution">
    <text evidence="1">The sequence shown here is derived from an EMBL/GenBank/DDBJ whole genome shotgun (WGS) entry which is preliminary data.</text>
</comment>
<dbReference type="AlphaFoldDB" id="A0AB37AZ33"/>
<gene>
    <name evidence="1" type="ORF">C6P99_01955</name>
</gene>
<sequence>MKITDDMLTENKVEIVKATSWLVIQPNGRSYVVTDPKKALIARDCGYTVQAIIEEKYHG</sequence>
<accession>A0AB37AZ33</accession>
<proteinExistence type="predicted"/>